<evidence type="ECO:0008006" key="3">
    <source>
        <dbReference type="Google" id="ProtNLM"/>
    </source>
</evidence>
<sequence length="105" mass="12589">MCFEILLVNYTAKFYKFPISKDFHIYLNMQKPTITGQIYTKILEILENNPEGIHWSELLTMIKTSYPSFHPKTINGCVWKLVERYPDMVYKPEKGLFRLVKYKYV</sequence>
<name>A0A0G0F2P8_9BACT</name>
<evidence type="ECO:0000313" key="1">
    <source>
        <dbReference type="EMBL" id="KKQ12127.1"/>
    </source>
</evidence>
<proteinExistence type="predicted"/>
<dbReference type="Proteomes" id="UP000034075">
    <property type="component" value="Unassembled WGS sequence"/>
</dbReference>
<comment type="caution">
    <text evidence="1">The sequence shown here is derived from an EMBL/GenBank/DDBJ whole genome shotgun (WGS) entry which is preliminary data.</text>
</comment>
<gene>
    <name evidence="1" type="ORF">US24_C0004G0003</name>
</gene>
<organism evidence="1 2">
    <name type="scientific">candidate division WS6 bacterium GW2011_GWC2_36_7</name>
    <dbReference type="NCBI Taxonomy" id="1619091"/>
    <lineage>
        <taxon>Bacteria</taxon>
        <taxon>Candidatus Dojkabacteria</taxon>
    </lineage>
</organism>
<accession>A0A0G0F2P8</accession>
<dbReference type="EMBL" id="LBSF01000004">
    <property type="protein sequence ID" value="KKQ12127.1"/>
    <property type="molecule type" value="Genomic_DNA"/>
</dbReference>
<reference evidence="1" key="1">
    <citation type="journal article" date="2015" name="Nature">
        <title>rRNA introns, odd ribosomes, and small enigmatic genomes across a large radiation of phyla.</title>
        <authorList>
            <person name="Brown C.T."/>
            <person name="Hug L.A."/>
            <person name="Thomas B.C."/>
            <person name="Sharon I."/>
            <person name="Castelle C.J."/>
            <person name="Singh A."/>
            <person name="Wilkins M.J."/>
            <person name="Williams K.H."/>
            <person name="Banfield J.F."/>
        </authorList>
    </citation>
    <scope>NUCLEOTIDE SEQUENCE [LARGE SCALE GENOMIC DNA]</scope>
</reference>
<protein>
    <recommendedName>
        <fullName evidence="3">HTH HARE-type domain-containing protein</fullName>
    </recommendedName>
</protein>
<evidence type="ECO:0000313" key="2">
    <source>
        <dbReference type="Proteomes" id="UP000034075"/>
    </source>
</evidence>
<dbReference type="AlphaFoldDB" id="A0A0G0F2P8"/>